<dbReference type="PANTHER" id="PTHR13275:SF4">
    <property type="entry name" value="VACUOLAR PROTEIN SORTING-ASSOCIATED PROTEIN 72 HOMOLOG"/>
    <property type="match status" value="1"/>
</dbReference>
<dbReference type="AlphaFoldDB" id="A0A6L2L6S9"/>
<evidence type="ECO:0000256" key="1">
    <source>
        <dbReference type="SAM" id="MobiDB-lite"/>
    </source>
</evidence>
<dbReference type="EMBL" id="BKCJ010003726">
    <property type="protein sequence ID" value="GEU56810.1"/>
    <property type="molecule type" value="Genomic_DNA"/>
</dbReference>
<sequence>MRINPGMKPNDPTYQVALDALSLTTCYLAFLITAEVSVILFKDIINICLKIQGQEFDAPPTEEEALSFICELGAEPPNSRKSQKKLDSAISSEESPSKKKSTKAKKVTATKPKLTKKKADRGKNEGTSTIPGVLDVPKYDSKSEKEYWGGSEEQDDDENDYKNESNNGDNDEDGDDDANDDDNQEVDDTNDNDEETDKKEDQFDDDEEKMDEEEDDEITKELHKDVNVNLRNEDANITDADQENPSPADNEIASLIDTTARHATKVSEITSVFTTTIPLPPPFFNPLPQQATPTPTPTTSIATTSFPSLPDFSSVFKFNDRVTNLEKDLLEIKQVDQYAQALSSIHAIVDYYIDNKLGEAIQKAIVAHNLDFSDFATPVIEKNVTESLEAAVLARSSSQPKSTYKVAATLSKFELIKILMDKMEKNKSYDKADYKRELYDAIVKSYQTDKDLFNTYGEVFTLKKSRDNRDKDQDPFAGSDGETKRRKSSKEAVSSIDSRPKKKKSLSTSKDASHYKHKPSRKSVHAKELSHTVNDSGVQHDQEFYTGNNDKQPADKEVSKADWFEKPERPPTLDFDWNKRKHVDS</sequence>
<evidence type="ECO:0000313" key="2">
    <source>
        <dbReference type="EMBL" id="GEU56810.1"/>
    </source>
</evidence>
<feature type="compositionally biased region" description="Basic and acidic residues" evidence="1">
    <location>
        <begin position="552"/>
        <end position="571"/>
    </location>
</feature>
<accession>A0A6L2L6S9</accession>
<proteinExistence type="predicted"/>
<protein>
    <submittedName>
        <fullName evidence="2">Uncharacterized protein</fullName>
    </submittedName>
</protein>
<feature type="compositionally biased region" description="Acidic residues" evidence="1">
    <location>
        <begin position="202"/>
        <end position="218"/>
    </location>
</feature>
<feature type="region of interest" description="Disordered" evidence="1">
    <location>
        <begin position="467"/>
        <end position="585"/>
    </location>
</feature>
<feature type="compositionally biased region" description="Basic residues" evidence="1">
    <location>
        <begin position="515"/>
        <end position="524"/>
    </location>
</feature>
<feature type="compositionally biased region" description="Acidic residues" evidence="1">
    <location>
        <begin position="169"/>
        <end position="195"/>
    </location>
</feature>
<feature type="compositionally biased region" description="Basic and acidic residues" evidence="1">
    <location>
        <begin position="219"/>
        <end position="229"/>
    </location>
</feature>
<feature type="region of interest" description="Disordered" evidence="1">
    <location>
        <begin position="74"/>
        <end position="229"/>
    </location>
</feature>
<dbReference type="GO" id="GO:0005634">
    <property type="term" value="C:nucleus"/>
    <property type="evidence" value="ECO:0007669"/>
    <property type="project" value="TreeGrafter"/>
</dbReference>
<comment type="caution">
    <text evidence="2">The sequence shown here is derived from an EMBL/GenBank/DDBJ whole genome shotgun (WGS) entry which is preliminary data.</text>
</comment>
<dbReference type="PANTHER" id="PTHR13275">
    <property type="entry name" value="YL-1 PROTEIN TRANSCRIPTION FACTOR-LIKE 1"/>
    <property type="match status" value="1"/>
</dbReference>
<organism evidence="2">
    <name type="scientific">Tanacetum cinerariifolium</name>
    <name type="common">Dalmatian daisy</name>
    <name type="synonym">Chrysanthemum cinerariifolium</name>
    <dbReference type="NCBI Taxonomy" id="118510"/>
    <lineage>
        <taxon>Eukaryota</taxon>
        <taxon>Viridiplantae</taxon>
        <taxon>Streptophyta</taxon>
        <taxon>Embryophyta</taxon>
        <taxon>Tracheophyta</taxon>
        <taxon>Spermatophyta</taxon>
        <taxon>Magnoliopsida</taxon>
        <taxon>eudicotyledons</taxon>
        <taxon>Gunneridae</taxon>
        <taxon>Pentapetalae</taxon>
        <taxon>asterids</taxon>
        <taxon>campanulids</taxon>
        <taxon>Asterales</taxon>
        <taxon>Asteraceae</taxon>
        <taxon>Asteroideae</taxon>
        <taxon>Anthemideae</taxon>
        <taxon>Anthemidinae</taxon>
        <taxon>Tanacetum</taxon>
    </lineage>
</organism>
<name>A0A6L2L6S9_TANCI</name>
<feature type="compositionally biased region" description="Basic residues" evidence="1">
    <location>
        <begin position="98"/>
        <end position="120"/>
    </location>
</feature>
<gene>
    <name evidence="2" type="ORF">Tci_028788</name>
</gene>
<feature type="compositionally biased region" description="Basic and acidic residues" evidence="1">
    <location>
        <begin position="137"/>
        <end position="147"/>
    </location>
</feature>
<reference evidence="2" key="1">
    <citation type="journal article" date="2019" name="Sci. Rep.">
        <title>Draft genome of Tanacetum cinerariifolium, the natural source of mosquito coil.</title>
        <authorList>
            <person name="Yamashiro T."/>
            <person name="Shiraishi A."/>
            <person name="Satake H."/>
            <person name="Nakayama K."/>
        </authorList>
    </citation>
    <scope>NUCLEOTIDE SEQUENCE</scope>
</reference>